<proteinExistence type="predicted"/>
<dbReference type="SUPFAM" id="SSF51069">
    <property type="entry name" value="Carbonic anhydrase"/>
    <property type="match status" value="1"/>
</dbReference>
<dbReference type="InterPro" id="IPR001148">
    <property type="entry name" value="CA_dom"/>
</dbReference>
<dbReference type="PROSITE" id="PS51144">
    <property type="entry name" value="ALPHA_CA_2"/>
    <property type="match status" value="1"/>
</dbReference>
<dbReference type="Pfam" id="PF00194">
    <property type="entry name" value="Carb_anhydrase"/>
    <property type="match status" value="1"/>
</dbReference>
<dbReference type="AlphaFoldDB" id="A0A9D4KGS2"/>
<evidence type="ECO:0000313" key="4">
    <source>
        <dbReference type="Proteomes" id="UP000828390"/>
    </source>
</evidence>
<feature type="domain" description="Alpha-carbonic anhydrase" evidence="2">
    <location>
        <begin position="1"/>
        <end position="75"/>
    </location>
</feature>
<dbReference type="InterPro" id="IPR036398">
    <property type="entry name" value="CA_dom_sf"/>
</dbReference>
<evidence type="ECO:0000259" key="2">
    <source>
        <dbReference type="PROSITE" id="PS51144"/>
    </source>
</evidence>
<evidence type="ECO:0000256" key="1">
    <source>
        <dbReference type="SAM" id="MobiDB-lite"/>
    </source>
</evidence>
<sequence>MWNIVFRQISGLFQNNKKDLTFLVNGQGLGVNISSGPLLYRCRLYQIKPHFARENQSGSEHTIDGRGFDGEVNIV</sequence>
<gene>
    <name evidence="3" type="ORF">DPMN_112410</name>
</gene>
<comment type="caution">
    <text evidence="3">The sequence shown here is derived from an EMBL/GenBank/DDBJ whole genome shotgun (WGS) entry which is preliminary data.</text>
</comment>
<feature type="region of interest" description="Disordered" evidence="1">
    <location>
        <begin position="56"/>
        <end position="75"/>
    </location>
</feature>
<dbReference type="EMBL" id="JAIWYP010000004">
    <property type="protein sequence ID" value="KAH3838992.1"/>
    <property type="molecule type" value="Genomic_DNA"/>
</dbReference>
<protein>
    <recommendedName>
        <fullName evidence="2">Alpha-carbonic anhydrase domain-containing protein</fullName>
    </recommendedName>
</protein>
<evidence type="ECO:0000313" key="3">
    <source>
        <dbReference type="EMBL" id="KAH3838992.1"/>
    </source>
</evidence>
<organism evidence="3 4">
    <name type="scientific">Dreissena polymorpha</name>
    <name type="common">Zebra mussel</name>
    <name type="synonym">Mytilus polymorpha</name>
    <dbReference type="NCBI Taxonomy" id="45954"/>
    <lineage>
        <taxon>Eukaryota</taxon>
        <taxon>Metazoa</taxon>
        <taxon>Spiralia</taxon>
        <taxon>Lophotrochozoa</taxon>
        <taxon>Mollusca</taxon>
        <taxon>Bivalvia</taxon>
        <taxon>Autobranchia</taxon>
        <taxon>Heteroconchia</taxon>
        <taxon>Euheterodonta</taxon>
        <taxon>Imparidentia</taxon>
        <taxon>Neoheterodontei</taxon>
        <taxon>Myida</taxon>
        <taxon>Dreissenoidea</taxon>
        <taxon>Dreissenidae</taxon>
        <taxon>Dreissena</taxon>
    </lineage>
</organism>
<keyword evidence="4" id="KW-1185">Reference proteome</keyword>
<reference evidence="3" key="1">
    <citation type="journal article" date="2019" name="bioRxiv">
        <title>The Genome of the Zebra Mussel, Dreissena polymorpha: A Resource for Invasive Species Research.</title>
        <authorList>
            <person name="McCartney M.A."/>
            <person name="Auch B."/>
            <person name="Kono T."/>
            <person name="Mallez S."/>
            <person name="Zhang Y."/>
            <person name="Obille A."/>
            <person name="Becker A."/>
            <person name="Abrahante J.E."/>
            <person name="Garbe J."/>
            <person name="Badalamenti J.P."/>
            <person name="Herman A."/>
            <person name="Mangelson H."/>
            <person name="Liachko I."/>
            <person name="Sullivan S."/>
            <person name="Sone E.D."/>
            <person name="Koren S."/>
            <person name="Silverstein K.A.T."/>
            <person name="Beckman K.B."/>
            <person name="Gohl D.M."/>
        </authorList>
    </citation>
    <scope>NUCLEOTIDE SEQUENCE</scope>
    <source>
        <strain evidence="3">Duluth1</strain>
        <tissue evidence="3">Whole animal</tissue>
    </source>
</reference>
<reference evidence="3" key="2">
    <citation type="submission" date="2020-11" db="EMBL/GenBank/DDBJ databases">
        <authorList>
            <person name="McCartney M.A."/>
            <person name="Auch B."/>
            <person name="Kono T."/>
            <person name="Mallez S."/>
            <person name="Becker A."/>
            <person name="Gohl D.M."/>
            <person name="Silverstein K.A.T."/>
            <person name="Koren S."/>
            <person name="Bechman K.B."/>
            <person name="Herman A."/>
            <person name="Abrahante J.E."/>
            <person name="Garbe J."/>
        </authorList>
    </citation>
    <scope>NUCLEOTIDE SEQUENCE</scope>
    <source>
        <strain evidence="3">Duluth1</strain>
        <tissue evidence="3">Whole animal</tissue>
    </source>
</reference>
<dbReference type="Proteomes" id="UP000828390">
    <property type="component" value="Unassembled WGS sequence"/>
</dbReference>
<name>A0A9D4KGS2_DREPO</name>
<accession>A0A9D4KGS2</accession>
<dbReference type="Gene3D" id="3.10.200.10">
    <property type="entry name" value="Alpha carbonic anhydrase"/>
    <property type="match status" value="1"/>
</dbReference>